<dbReference type="EMBL" id="JAJAGQ010000008">
    <property type="protein sequence ID" value="KAJ8556536.1"/>
    <property type="molecule type" value="Genomic_DNA"/>
</dbReference>
<protein>
    <submittedName>
        <fullName evidence="1">Uncharacterized protein</fullName>
    </submittedName>
</protein>
<gene>
    <name evidence="1" type="ORF">K7X08_035669</name>
</gene>
<accession>A0A9Q1RI04</accession>
<dbReference type="Proteomes" id="UP001152561">
    <property type="component" value="Unassembled WGS sequence"/>
</dbReference>
<comment type="caution">
    <text evidence="1">The sequence shown here is derived from an EMBL/GenBank/DDBJ whole genome shotgun (WGS) entry which is preliminary data.</text>
</comment>
<name>A0A9Q1RI04_9SOLA</name>
<reference evidence="2" key="1">
    <citation type="journal article" date="2023" name="Proc. Natl. Acad. Sci. U.S.A.">
        <title>Genomic and structural basis for evolution of tropane alkaloid biosynthesis.</title>
        <authorList>
            <person name="Wanga Y.-J."/>
            <person name="Taina T."/>
            <person name="Yua J.-Y."/>
            <person name="Lia J."/>
            <person name="Xua B."/>
            <person name="Chenc J."/>
            <person name="D'Auriad J.C."/>
            <person name="Huanga J.-P."/>
            <person name="Huanga S.-X."/>
        </authorList>
    </citation>
    <scope>NUCLEOTIDE SEQUENCE [LARGE SCALE GENOMIC DNA]</scope>
    <source>
        <strain evidence="2">cv. KIB-2019</strain>
    </source>
</reference>
<dbReference type="AlphaFoldDB" id="A0A9Q1RI04"/>
<organism evidence="1 2">
    <name type="scientific">Anisodus acutangulus</name>
    <dbReference type="NCBI Taxonomy" id="402998"/>
    <lineage>
        <taxon>Eukaryota</taxon>
        <taxon>Viridiplantae</taxon>
        <taxon>Streptophyta</taxon>
        <taxon>Embryophyta</taxon>
        <taxon>Tracheophyta</taxon>
        <taxon>Spermatophyta</taxon>
        <taxon>Magnoliopsida</taxon>
        <taxon>eudicotyledons</taxon>
        <taxon>Gunneridae</taxon>
        <taxon>Pentapetalae</taxon>
        <taxon>asterids</taxon>
        <taxon>lamiids</taxon>
        <taxon>Solanales</taxon>
        <taxon>Solanaceae</taxon>
        <taxon>Solanoideae</taxon>
        <taxon>Hyoscyameae</taxon>
        <taxon>Anisodus</taxon>
    </lineage>
</organism>
<evidence type="ECO:0000313" key="2">
    <source>
        <dbReference type="Proteomes" id="UP001152561"/>
    </source>
</evidence>
<keyword evidence="2" id="KW-1185">Reference proteome</keyword>
<evidence type="ECO:0000313" key="1">
    <source>
        <dbReference type="EMBL" id="KAJ8556536.1"/>
    </source>
</evidence>
<sequence>MGKKVVVICSKGMDKIDDDTNANSVEDNEEAVSLILSIREESVVAIEVNKESGGLHDSTVNDGKKEVVLEDGEINQNSLMPQVEVSVLHKEVQVVHEEVPQTEDSSCESKGD</sequence>
<proteinExistence type="predicted"/>